<comment type="caution">
    <text evidence="2">The sequence shown here is derived from an EMBL/GenBank/DDBJ whole genome shotgun (WGS) entry which is preliminary data.</text>
</comment>
<evidence type="ECO:0000313" key="2">
    <source>
        <dbReference type="EMBL" id="KAK3166750.1"/>
    </source>
</evidence>
<keyword evidence="3" id="KW-1185">Reference proteome</keyword>
<organism evidence="2 3">
    <name type="scientific">Lepraria neglecta</name>
    <dbReference type="NCBI Taxonomy" id="209136"/>
    <lineage>
        <taxon>Eukaryota</taxon>
        <taxon>Fungi</taxon>
        <taxon>Dikarya</taxon>
        <taxon>Ascomycota</taxon>
        <taxon>Pezizomycotina</taxon>
        <taxon>Lecanoromycetes</taxon>
        <taxon>OSLEUM clade</taxon>
        <taxon>Lecanoromycetidae</taxon>
        <taxon>Lecanorales</taxon>
        <taxon>Lecanorineae</taxon>
        <taxon>Stereocaulaceae</taxon>
        <taxon>Lepraria</taxon>
    </lineage>
</organism>
<evidence type="ECO:0000256" key="1">
    <source>
        <dbReference type="SAM" id="MobiDB-lite"/>
    </source>
</evidence>
<accession>A0AAE0DF20</accession>
<feature type="region of interest" description="Disordered" evidence="1">
    <location>
        <begin position="103"/>
        <end position="129"/>
    </location>
</feature>
<gene>
    <name evidence="2" type="ORF">OEA41_009875</name>
</gene>
<reference evidence="2" key="1">
    <citation type="submission" date="2022-11" db="EMBL/GenBank/DDBJ databases">
        <title>Chromosomal genome sequence assembly and mating type (MAT) locus characterization of the leprose asexual lichenized fungus Lepraria neglecta (Nyl.) Erichsen.</title>
        <authorList>
            <person name="Allen J.L."/>
            <person name="Pfeffer B."/>
        </authorList>
    </citation>
    <scope>NUCLEOTIDE SEQUENCE</scope>
    <source>
        <strain evidence="2">Allen 5258</strain>
    </source>
</reference>
<proteinExistence type="predicted"/>
<feature type="region of interest" description="Disordered" evidence="1">
    <location>
        <begin position="1"/>
        <end position="71"/>
    </location>
</feature>
<feature type="compositionally biased region" description="Polar residues" evidence="1">
    <location>
        <begin position="103"/>
        <end position="114"/>
    </location>
</feature>
<evidence type="ECO:0000313" key="3">
    <source>
        <dbReference type="Proteomes" id="UP001276659"/>
    </source>
</evidence>
<feature type="compositionally biased region" description="Polar residues" evidence="1">
    <location>
        <begin position="54"/>
        <end position="66"/>
    </location>
</feature>
<dbReference type="EMBL" id="JASNWA010000011">
    <property type="protein sequence ID" value="KAK3166750.1"/>
    <property type="molecule type" value="Genomic_DNA"/>
</dbReference>
<sequence>MSTRLKNEPEQGSSKKHRDLANRQTATTTSTTYNTQVNQPQTASKPTGEAIEASLSQSGAMSNRPSPASEPYIIHKRDVSGNQPHAVELLKIPSIATSTAYASSNTLRTTPTNKKANHSHSPKSRLDSG</sequence>
<dbReference type="AlphaFoldDB" id="A0AAE0DF20"/>
<dbReference type="Proteomes" id="UP001276659">
    <property type="component" value="Unassembled WGS sequence"/>
</dbReference>
<name>A0AAE0DF20_9LECA</name>
<feature type="compositionally biased region" description="Low complexity" evidence="1">
    <location>
        <begin position="22"/>
        <end position="39"/>
    </location>
</feature>
<protein>
    <submittedName>
        <fullName evidence="2">Uncharacterized protein</fullName>
    </submittedName>
</protein>